<dbReference type="Proteomes" id="UP000516437">
    <property type="component" value="Chromosome 4"/>
</dbReference>
<dbReference type="InterPro" id="IPR045881">
    <property type="entry name" value="MNM1-like"/>
</dbReference>
<dbReference type="PANTHER" id="PTHR34682:SF1">
    <property type="entry name" value="PROTEIN METABOLIC NETWORK MODULATOR 1"/>
    <property type="match status" value="1"/>
</dbReference>
<comment type="caution">
    <text evidence="2">The sequence shown here is derived from an EMBL/GenBank/DDBJ whole genome shotgun (WGS) entry which is preliminary data.</text>
</comment>
<evidence type="ECO:0000313" key="3">
    <source>
        <dbReference type="Proteomes" id="UP000516437"/>
    </source>
</evidence>
<feature type="region of interest" description="Disordered" evidence="1">
    <location>
        <begin position="295"/>
        <end position="355"/>
    </location>
</feature>
<organism evidence="2 3">
    <name type="scientific">Morella rubra</name>
    <name type="common">Chinese bayberry</name>
    <dbReference type="NCBI Taxonomy" id="262757"/>
    <lineage>
        <taxon>Eukaryota</taxon>
        <taxon>Viridiplantae</taxon>
        <taxon>Streptophyta</taxon>
        <taxon>Embryophyta</taxon>
        <taxon>Tracheophyta</taxon>
        <taxon>Spermatophyta</taxon>
        <taxon>Magnoliopsida</taxon>
        <taxon>eudicotyledons</taxon>
        <taxon>Gunneridae</taxon>
        <taxon>Pentapetalae</taxon>
        <taxon>rosids</taxon>
        <taxon>fabids</taxon>
        <taxon>Fagales</taxon>
        <taxon>Myricaceae</taxon>
        <taxon>Morella</taxon>
    </lineage>
</organism>
<dbReference type="OrthoDB" id="1910926at2759"/>
<dbReference type="PANTHER" id="PTHR34682">
    <property type="entry name" value="AT HOOK MOTIF-CONTAINING PROTEIN"/>
    <property type="match status" value="1"/>
</dbReference>
<gene>
    <name evidence="2" type="ORF">CJ030_MR4G025825</name>
</gene>
<evidence type="ECO:0000256" key="1">
    <source>
        <dbReference type="SAM" id="MobiDB-lite"/>
    </source>
</evidence>
<feature type="region of interest" description="Disordered" evidence="1">
    <location>
        <begin position="439"/>
        <end position="466"/>
    </location>
</feature>
<accession>A0A6A1VTE1</accession>
<dbReference type="EMBL" id="RXIC02000022">
    <property type="protein sequence ID" value="KAB1215207.1"/>
    <property type="molecule type" value="Genomic_DNA"/>
</dbReference>
<feature type="region of interest" description="Disordered" evidence="1">
    <location>
        <begin position="1"/>
        <end position="70"/>
    </location>
</feature>
<dbReference type="AlphaFoldDB" id="A0A6A1VTE1"/>
<name>A0A6A1VTE1_9ROSI</name>
<feature type="compositionally biased region" description="Basic and acidic residues" evidence="1">
    <location>
        <begin position="440"/>
        <end position="453"/>
    </location>
</feature>
<feature type="compositionally biased region" description="Polar residues" evidence="1">
    <location>
        <begin position="323"/>
        <end position="350"/>
    </location>
</feature>
<sequence length="466" mass="50488">MLKMNQAYRGNNPDGSADVPVKRKRGRPRKYPRLDLEERAHVPKNQSVNRGENGRDPPVFDGGNGNQPRQVDSINDANDVMVGQVVSGVIEAGFDAGYLLSVRVANSDATLRGVVFKPGHYSPVSAENDVAPGIRMIRRNEIHFPAETYTQVHGYNPRSREREQNYSNRNVTHPVNEIPVVNQVPGVVTHSSKLVTSKGKRMPSVAAQTTRPVIPRGNVVPVVLQPANGVALANEPSAVAIQTTHLASSTSKQVIGGTQSSDGSMLNNQVSTIGDQVPASQPQAINQVTPIDLQSEHVHSSQPPAERLPDMEGKPVRFPGMPSGNSSPEVSKRSQTPSESVKTEITSSRSAGKMSVKVSGHVQKDEVNDVDQPLLIEPLQAVQPDLHDHPNPALKPFENHITSKMTELLQPFNKVLQENVTENQVPQGDKLATVSVLKIAEQRNPETDARDGEIGSPNKQSRASSV</sequence>
<feature type="compositionally biased region" description="Basic residues" evidence="1">
    <location>
        <begin position="22"/>
        <end position="31"/>
    </location>
</feature>
<protein>
    <recommendedName>
        <fullName evidence="4">AT hook motif-containing protein</fullName>
    </recommendedName>
</protein>
<feature type="compositionally biased region" description="Polar residues" evidence="1">
    <location>
        <begin position="457"/>
        <end position="466"/>
    </location>
</feature>
<proteinExistence type="predicted"/>
<evidence type="ECO:0008006" key="4">
    <source>
        <dbReference type="Google" id="ProtNLM"/>
    </source>
</evidence>
<feature type="compositionally biased region" description="Basic and acidic residues" evidence="1">
    <location>
        <begin position="32"/>
        <end position="41"/>
    </location>
</feature>
<keyword evidence="3" id="KW-1185">Reference proteome</keyword>
<reference evidence="2 3" key="1">
    <citation type="journal article" date="2019" name="Plant Biotechnol. J.">
        <title>The red bayberry genome and genetic basis of sex determination.</title>
        <authorList>
            <person name="Jia H.M."/>
            <person name="Jia H.J."/>
            <person name="Cai Q.L."/>
            <person name="Wang Y."/>
            <person name="Zhao H.B."/>
            <person name="Yang W.F."/>
            <person name="Wang G.Y."/>
            <person name="Li Y.H."/>
            <person name="Zhan D.L."/>
            <person name="Shen Y.T."/>
            <person name="Niu Q.F."/>
            <person name="Chang L."/>
            <person name="Qiu J."/>
            <person name="Zhao L."/>
            <person name="Xie H.B."/>
            <person name="Fu W.Y."/>
            <person name="Jin J."/>
            <person name="Li X.W."/>
            <person name="Jiao Y."/>
            <person name="Zhou C.C."/>
            <person name="Tu T."/>
            <person name="Chai C.Y."/>
            <person name="Gao J.L."/>
            <person name="Fan L.J."/>
            <person name="van de Weg E."/>
            <person name="Wang J.Y."/>
            <person name="Gao Z.S."/>
        </authorList>
    </citation>
    <scope>NUCLEOTIDE SEQUENCE [LARGE SCALE GENOMIC DNA]</scope>
    <source>
        <tissue evidence="2">Leaves</tissue>
    </source>
</reference>
<evidence type="ECO:0000313" key="2">
    <source>
        <dbReference type="EMBL" id="KAB1215207.1"/>
    </source>
</evidence>